<reference evidence="1 2" key="1">
    <citation type="journal article" date="2019" name="Sci. Rep.">
        <title>Orb-weaving spider Araneus ventricosus genome elucidates the spidroin gene catalogue.</title>
        <authorList>
            <person name="Kono N."/>
            <person name="Nakamura H."/>
            <person name="Ohtoshi R."/>
            <person name="Moran D.A.P."/>
            <person name="Shinohara A."/>
            <person name="Yoshida Y."/>
            <person name="Fujiwara M."/>
            <person name="Mori M."/>
            <person name="Tomita M."/>
            <person name="Arakawa K."/>
        </authorList>
    </citation>
    <scope>NUCLEOTIDE SEQUENCE [LARGE SCALE GENOMIC DNA]</scope>
</reference>
<name>A0A4Y2SC23_ARAVE</name>
<comment type="caution">
    <text evidence="1">The sequence shown here is derived from an EMBL/GenBank/DDBJ whole genome shotgun (WGS) entry which is preliminary data.</text>
</comment>
<proteinExistence type="predicted"/>
<protein>
    <submittedName>
        <fullName evidence="1">Uncharacterized protein</fullName>
    </submittedName>
</protein>
<dbReference type="EMBL" id="BGPR01020945">
    <property type="protein sequence ID" value="GBN85778.1"/>
    <property type="molecule type" value="Genomic_DNA"/>
</dbReference>
<sequence>MHGNGLRVERIIGTPYRAYLLSDIRTSPPLKKPNRPRPTFVAVKGTFLDRPGRIFTNPTLIELRQEIGQYDWLASPRADDVVLCPRTEIITKQAIECGLCISLGFRFLDFANFVLRYAPTYQFYLF</sequence>
<accession>A0A4Y2SC23</accession>
<dbReference type="Proteomes" id="UP000499080">
    <property type="component" value="Unassembled WGS sequence"/>
</dbReference>
<keyword evidence="2" id="KW-1185">Reference proteome</keyword>
<gene>
    <name evidence="1" type="ORF">AVEN_44945_1</name>
</gene>
<evidence type="ECO:0000313" key="2">
    <source>
        <dbReference type="Proteomes" id="UP000499080"/>
    </source>
</evidence>
<evidence type="ECO:0000313" key="1">
    <source>
        <dbReference type="EMBL" id="GBN85778.1"/>
    </source>
</evidence>
<organism evidence="1 2">
    <name type="scientific">Araneus ventricosus</name>
    <name type="common">Orbweaver spider</name>
    <name type="synonym">Epeira ventricosa</name>
    <dbReference type="NCBI Taxonomy" id="182803"/>
    <lineage>
        <taxon>Eukaryota</taxon>
        <taxon>Metazoa</taxon>
        <taxon>Ecdysozoa</taxon>
        <taxon>Arthropoda</taxon>
        <taxon>Chelicerata</taxon>
        <taxon>Arachnida</taxon>
        <taxon>Araneae</taxon>
        <taxon>Araneomorphae</taxon>
        <taxon>Entelegynae</taxon>
        <taxon>Araneoidea</taxon>
        <taxon>Araneidae</taxon>
        <taxon>Araneus</taxon>
    </lineage>
</organism>
<dbReference type="AlphaFoldDB" id="A0A4Y2SC23"/>